<keyword evidence="1" id="KW-0472">Membrane</keyword>
<keyword evidence="1" id="KW-1133">Transmembrane helix</keyword>
<evidence type="ECO:0000313" key="2">
    <source>
        <dbReference type="EMBL" id="AFK94361.1"/>
    </source>
</evidence>
<gene>
    <name evidence="2" type="ordered locus">Tsac_2814</name>
</gene>
<keyword evidence="3" id="KW-1185">Reference proteome</keyword>
<dbReference type="AlphaFoldDB" id="I3WC10"/>
<sequence>MKIFKGVLEGLGLLFLILGVSAIDSEGVYMFIALGVAGLGCLLLYISPKIVTVRRPVLRLIKGGKHNVKQSHSYRTSY</sequence>
<feature type="transmembrane region" description="Helical" evidence="1">
    <location>
        <begin position="32"/>
        <end position="52"/>
    </location>
</feature>
<dbReference type="BioCyc" id="TSAC1094508:GLMA-2860-MONOMER"/>
<evidence type="ECO:0000313" key="3">
    <source>
        <dbReference type="Proteomes" id="UP000006178"/>
    </source>
</evidence>
<protein>
    <submittedName>
        <fullName evidence="2">Uncharacterized protein</fullName>
    </submittedName>
</protein>
<keyword evidence="1" id="KW-0812">Transmembrane</keyword>
<dbReference type="KEGG" id="tsh:Tsac_2814"/>
<name>I3WC10_THESW</name>
<accession>I3WC10</accession>
<evidence type="ECO:0000256" key="1">
    <source>
        <dbReference type="SAM" id="Phobius"/>
    </source>
</evidence>
<dbReference type="RefSeq" id="WP_014759632.1">
    <property type="nucleotide sequence ID" value="NC_017998.1"/>
</dbReference>
<geneLocation type="plasmid" evidence="2 3">
    <name>pMU3262</name>
</geneLocation>
<organism evidence="2 3">
    <name type="scientific">Thermoanaerobacterium saccharolyticum (strain DSM 8691 / JW/SL-YS485)</name>
    <dbReference type="NCBI Taxonomy" id="1094508"/>
    <lineage>
        <taxon>Bacteria</taxon>
        <taxon>Bacillati</taxon>
        <taxon>Bacillota</taxon>
        <taxon>Clostridia</taxon>
        <taxon>Thermoanaerobacterales</taxon>
        <taxon>Thermoanaerobacteraceae</taxon>
        <taxon>Thermoanaerobacterium</taxon>
    </lineage>
</organism>
<reference evidence="2 3" key="1">
    <citation type="journal article" date="2014" name="Appl. Environ. Microbiol.">
        <title>Profile of Secreted Hydrolases, Associated Proteins, and SlpA in Thermoanaerobacterium saccharolyticum during the Degradation of Hemicellulose.</title>
        <authorList>
            <person name="Currie D.H."/>
            <person name="Guss A.M."/>
            <person name="Herring C.D."/>
            <person name="Giannone R.J."/>
            <person name="Johnson C.M."/>
            <person name="Lankford P.K."/>
            <person name="Brown S.D."/>
            <person name="Hettich R.L."/>
            <person name="Lynd L.R."/>
        </authorList>
    </citation>
    <scope>NUCLEOTIDE SEQUENCE [LARGE SCALE GENOMIC DNA]</scope>
    <source>
        <strain evidence="3">DSM 8691 / JW/SL-YS485</strain>
    </source>
</reference>
<dbReference type="Proteomes" id="UP000006178">
    <property type="component" value="Plasmid pMU3262"/>
</dbReference>
<keyword evidence="2" id="KW-0614">Plasmid</keyword>
<proteinExistence type="predicted"/>
<dbReference type="EMBL" id="CP003185">
    <property type="protein sequence ID" value="AFK94361.1"/>
    <property type="molecule type" value="Genomic_DNA"/>
</dbReference>